<feature type="transmembrane region" description="Helical" evidence="1">
    <location>
        <begin position="244"/>
        <end position="268"/>
    </location>
</feature>
<dbReference type="PANTHER" id="PTHR43592">
    <property type="entry name" value="CAAX AMINO TERMINAL PROTEASE"/>
    <property type="match status" value="1"/>
</dbReference>
<evidence type="ECO:0000313" key="3">
    <source>
        <dbReference type="EMBL" id="RGE88869.1"/>
    </source>
</evidence>
<feature type="domain" description="CAAX prenyl protease 2/Lysostaphin resistance protein A-like" evidence="2">
    <location>
        <begin position="121"/>
        <end position="208"/>
    </location>
</feature>
<comment type="caution">
    <text evidence="3">The sequence shown here is derived from an EMBL/GenBank/DDBJ whole genome shotgun (WGS) entry which is preliminary data.</text>
</comment>
<dbReference type="Proteomes" id="UP000261080">
    <property type="component" value="Unassembled WGS sequence"/>
</dbReference>
<keyword evidence="3" id="KW-0645">Protease</keyword>
<dbReference type="PANTHER" id="PTHR43592:SF15">
    <property type="entry name" value="CAAX AMINO TERMINAL PROTEASE FAMILY PROTEIN"/>
    <property type="match status" value="1"/>
</dbReference>
<reference evidence="3 4" key="1">
    <citation type="submission" date="2018-08" db="EMBL/GenBank/DDBJ databases">
        <title>A genome reference for cultivated species of the human gut microbiota.</title>
        <authorList>
            <person name="Zou Y."/>
            <person name="Xue W."/>
            <person name="Luo G."/>
        </authorList>
    </citation>
    <scope>NUCLEOTIDE SEQUENCE [LARGE SCALE GENOMIC DNA]</scope>
    <source>
        <strain evidence="3 4">AF37-2AT</strain>
    </source>
</reference>
<keyword evidence="1" id="KW-0472">Membrane</keyword>
<feature type="transmembrane region" description="Helical" evidence="1">
    <location>
        <begin position="37"/>
        <end position="58"/>
    </location>
</feature>
<feature type="transmembrane region" description="Helical" evidence="1">
    <location>
        <begin position="79"/>
        <end position="101"/>
    </location>
</feature>
<feature type="transmembrane region" description="Helical" evidence="1">
    <location>
        <begin position="207"/>
        <end position="224"/>
    </location>
</feature>
<proteinExistence type="predicted"/>
<sequence>MNRQTKPLKPYHGVIVLLLTAVCVFAVGPALSSRMGLYGTFFSELLMLGIAVGCTVLFRGNLKYVFPVHKPTFPGLFGTFLFWMGTMGIAMILTMVMTYFFPQQVLGTSEGLSYAFFSVPALVSILIVSVTPAICEEAVFRGVVFNSFWPIGNKWIVIVLTGCIFGAFHGSIWRFLPTAILGMAMAYLLAETGNMVYNMLFHAVNNLLPLVLLFGLQWVTEWVYSTDEAATYTQTSAGGQVYSLAALGIYVAGTGVALLLLYAGNYLIHMGRKGYEGKLFGGRRKKHLYILIGVSAGCFVLGCLLVIAAAAAGTIGRMMH</sequence>
<dbReference type="GO" id="GO:0006508">
    <property type="term" value="P:proteolysis"/>
    <property type="evidence" value="ECO:0007669"/>
    <property type="project" value="UniProtKB-KW"/>
</dbReference>
<name>A0A3E3K4T5_9FIRM</name>
<organism evidence="3 4">
    <name type="scientific">Sellimonas intestinalis</name>
    <dbReference type="NCBI Taxonomy" id="1653434"/>
    <lineage>
        <taxon>Bacteria</taxon>
        <taxon>Bacillati</taxon>
        <taxon>Bacillota</taxon>
        <taxon>Clostridia</taxon>
        <taxon>Lachnospirales</taxon>
        <taxon>Lachnospiraceae</taxon>
        <taxon>Sellimonas</taxon>
    </lineage>
</organism>
<feature type="transmembrane region" description="Helical" evidence="1">
    <location>
        <begin position="288"/>
        <end position="315"/>
    </location>
</feature>
<keyword evidence="4" id="KW-1185">Reference proteome</keyword>
<dbReference type="GO" id="GO:0008237">
    <property type="term" value="F:metallopeptidase activity"/>
    <property type="evidence" value="ECO:0007669"/>
    <property type="project" value="UniProtKB-KW"/>
</dbReference>
<evidence type="ECO:0000259" key="2">
    <source>
        <dbReference type="Pfam" id="PF02517"/>
    </source>
</evidence>
<feature type="transmembrane region" description="Helical" evidence="1">
    <location>
        <begin position="155"/>
        <end position="173"/>
    </location>
</feature>
<feature type="transmembrane region" description="Helical" evidence="1">
    <location>
        <begin position="12"/>
        <end position="31"/>
    </location>
</feature>
<dbReference type="GO" id="GO:0004175">
    <property type="term" value="F:endopeptidase activity"/>
    <property type="evidence" value="ECO:0007669"/>
    <property type="project" value="UniProtKB-ARBA"/>
</dbReference>
<gene>
    <name evidence="3" type="ORF">DW016_05020</name>
</gene>
<dbReference type="AlphaFoldDB" id="A0A3E3K4T5"/>
<dbReference type="InterPro" id="IPR003675">
    <property type="entry name" value="Rce1/LyrA-like_dom"/>
</dbReference>
<evidence type="ECO:0000256" key="1">
    <source>
        <dbReference type="SAM" id="Phobius"/>
    </source>
</evidence>
<protein>
    <submittedName>
        <fullName evidence="3">CPBP family intramembrane metalloprotease</fullName>
    </submittedName>
</protein>
<dbReference type="GO" id="GO:0080120">
    <property type="term" value="P:CAAX-box protein maturation"/>
    <property type="evidence" value="ECO:0007669"/>
    <property type="project" value="UniProtKB-ARBA"/>
</dbReference>
<keyword evidence="1" id="KW-1133">Transmembrane helix</keyword>
<dbReference type="Pfam" id="PF02517">
    <property type="entry name" value="Rce1-like"/>
    <property type="match status" value="1"/>
</dbReference>
<dbReference type="RefSeq" id="WP_117493348.1">
    <property type="nucleotide sequence ID" value="NZ_BAABYU010000002.1"/>
</dbReference>
<keyword evidence="3" id="KW-0378">Hydrolase</keyword>
<dbReference type="EMBL" id="QVLX01000002">
    <property type="protein sequence ID" value="RGE88869.1"/>
    <property type="molecule type" value="Genomic_DNA"/>
</dbReference>
<keyword evidence="1" id="KW-0812">Transmembrane</keyword>
<evidence type="ECO:0000313" key="4">
    <source>
        <dbReference type="Proteomes" id="UP000261080"/>
    </source>
</evidence>
<dbReference type="OrthoDB" id="2035856at2"/>
<feature type="transmembrane region" description="Helical" evidence="1">
    <location>
        <begin position="113"/>
        <end position="134"/>
    </location>
</feature>
<accession>A0A3E3K4T5</accession>
<keyword evidence="3" id="KW-0482">Metalloprotease</keyword>